<name>A0A0H5C5X8_CYBJN</name>
<accession>A0A0H5C5X8</accession>
<keyword evidence="4" id="KW-0256">Endoplasmic reticulum</keyword>
<organism evidence="11 12">
    <name type="scientific">Cyberlindnera jadinii (strain ATCC 18201 / CBS 1600 / BCRC 20928 / JCM 3617 / NBRC 0987 / NRRL Y-1542)</name>
    <name type="common">Torula yeast</name>
    <name type="synonym">Candida utilis</name>
    <dbReference type="NCBI Taxonomy" id="983966"/>
    <lineage>
        <taxon>Eukaryota</taxon>
        <taxon>Fungi</taxon>
        <taxon>Dikarya</taxon>
        <taxon>Ascomycota</taxon>
        <taxon>Saccharomycotina</taxon>
        <taxon>Saccharomycetes</taxon>
        <taxon>Phaffomycetales</taxon>
        <taxon>Phaffomycetaceae</taxon>
        <taxon>Cyberlindnera</taxon>
    </lineage>
</organism>
<feature type="compositionally biased region" description="Basic and acidic residues" evidence="8">
    <location>
        <begin position="7"/>
        <end position="25"/>
    </location>
</feature>
<keyword evidence="2 9" id="KW-0812">Transmembrane</keyword>
<evidence type="ECO:0000256" key="3">
    <source>
        <dbReference type="ARBA" id="ARBA00022801"/>
    </source>
</evidence>
<evidence type="ECO:0000256" key="7">
    <source>
        <dbReference type="ARBA" id="ARBA00038324"/>
    </source>
</evidence>
<dbReference type="SUPFAM" id="SSF48317">
    <property type="entry name" value="Acid phosphatase/Vanadium-dependent haloperoxidase"/>
    <property type="match status" value="1"/>
</dbReference>
<dbReference type="PANTHER" id="PTHR14969">
    <property type="entry name" value="SPHINGOSINE-1-PHOSPHATE PHOSPHOHYDROLASE"/>
    <property type="match status" value="1"/>
</dbReference>
<keyword evidence="3" id="KW-0378">Hydrolase</keyword>
<evidence type="ECO:0000256" key="8">
    <source>
        <dbReference type="SAM" id="MobiDB-lite"/>
    </source>
</evidence>
<evidence type="ECO:0000256" key="1">
    <source>
        <dbReference type="ARBA" id="ARBA00004477"/>
    </source>
</evidence>
<evidence type="ECO:0000313" key="11">
    <source>
        <dbReference type="EMBL" id="CEP23388.1"/>
    </source>
</evidence>
<dbReference type="Proteomes" id="UP000038830">
    <property type="component" value="Unassembled WGS sequence"/>
</dbReference>
<gene>
    <name evidence="11" type="primary">LCB3</name>
    <name evidence="11" type="ORF">BN1211_3969</name>
</gene>
<evidence type="ECO:0000256" key="4">
    <source>
        <dbReference type="ARBA" id="ARBA00022824"/>
    </source>
</evidence>
<feature type="transmembrane region" description="Helical" evidence="9">
    <location>
        <begin position="226"/>
        <end position="246"/>
    </location>
</feature>
<feature type="transmembrane region" description="Helical" evidence="9">
    <location>
        <begin position="455"/>
        <end position="477"/>
    </location>
</feature>
<dbReference type="PANTHER" id="PTHR14969:SF28">
    <property type="entry name" value="DIHYDROSPHINGOSINE 1-PHOSPHATE PHOSPHATASE LCB3-RELATED"/>
    <property type="match status" value="1"/>
</dbReference>
<feature type="transmembrane region" description="Helical" evidence="9">
    <location>
        <begin position="258"/>
        <end position="277"/>
    </location>
</feature>
<dbReference type="GO" id="GO:0006629">
    <property type="term" value="P:lipid metabolic process"/>
    <property type="evidence" value="ECO:0007669"/>
    <property type="project" value="UniProtKB-ARBA"/>
</dbReference>
<dbReference type="Pfam" id="PF01569">
    <property type="entry name" value="PAP2"/>
    <property type="match status" value="1"/>
</dbReference>
<comment type="similarity">
    <text evidence="7">Belongs to the type 2 lipid phosphate phosphatase family.</text>
</comment>
<dbReference type="InterPro" id="IPR036938">
    <property type="entry name" value="PAP2/HPO_sf"/>
</dbReference>
<dbReference type="AlphaFoldDB" id="A0A0H5C5X8"/>
<feature type="transmembrane region" description="Helical" evidence="9">
    <location>
        <begin position="92"/>
        <end position="113"/>
    </location>
</feature>
<keyword evidence="6 9" id="KW-0472">Membrane</keyword>
<comment type="subcellular location">
    <subcellularLocation>
        <location evidence="1">Endoplasmic reticulum membrane</location>
        <topology evidence="1">Multi-pass membrane protein</topology>
    </subcellularLocation>
</comment>
<dbReference type="SMART" id="SM00014">
    <property type="entry name" value="acidPPc"/>
    <property type="match status" value="1"/>
</dbReference>
<evidence type="ECO:0000256" key="2">
    <source>
        <dbReference type="ARBA" id="ARBA00022692"/>
    </source>
</evidence>
<feature type="domain" description="Phosphatidic acid phosphatase type 2/haloperoxidase" evidence="10">
    <location>
        <begin position="122"/>
        <end position="244"/>
    </location>
</feature>
<keyword evidence="5 9" id="KW-1133">Transmembrane helix</keyword>
<evidence type="ECO:0000256" key="5">
    <source>
        <dbReference type="ARBA" id="ARBA00022989"/>
    </source>
</evidence>
<evidence type="ECO:0000259" key="10">
    <source>
        <dbReference type="SMART" id="SM00014"/>
    </source>
</evidence>
<proteinExistence type="inferred from homology"/>
<dbReference type="InterPro" id="IPR000326">
    <property type="entry name" value="PAP2/HPO"/>
</dbReference>
<protein>
    <submittedName>
        <fullName evidence="11">LCB3 protein</fullName>
    </submittedName>
</protein>
<evidence type="ECO:0000313" key="12">
    <source>
        <dbReference type="Proteomes" id="UP000038830"/>
    </source>
</evidence>
<feature type="region of interest" description="Disordered" evidence="8">
    <location>
        <begin position="1"/>
        <end position="25"/>
    </location>
</feature>
<dbReference type="GO" id="GO:0005789">
    <property type="term" value="C:endoplasmic reticulum membrane"/>
    <property type="evidence" value="ECO:0007669"/>
    <property type="project" value="UniProtKB-SubCell"/>
</dbReference>
<dbReference type="CDD" id="cd03388">
    <property type="entry name" value="PAP2_SPPase1"/>
    <property type="match status" value="1"/>
</dbReference>
<feature type="transmembrane region" description="Helical" evidence="9">
    <location>
        <begin position="199"/>
        <end position="220"/>
    </location>
</feature>
<feature type="transmembrane region" description="Helical" evidence="9">
    <location>
        <begin position="289"/>
        <end position="307"/>
    </location>
</feature>
<feature type="transmembrane region" description="Helical" evidence="9">
    <location>
        <begin position="125"/>
        <end position="145"/>
    </location>
</feature>
<reference evidence="12" key="1">
    <citation type="journal article" date="2015" name="J. Biotechnol.">
        <title>The structure of the Cyberlindnera jadinii genome and its relation to Candida utilis analyzed by the occurrence of single nucleotide polymorphisms.</title>
        <authorList>
            <person name="Rupp O."/>
            <person name="Brinkrolf K."/>
            <person name="Buerth C."/>
            <person name="Kunigo M."/>
            <person name="Schneider J."/>
            <person name="Jaenicke S."/>
            <person name="Goesmann A."/>
            <person name="Puehler A."/>
            <person name="Jaeger K.-E."/>
            <person name="Ernst J.F."/>
        </authorList>
    </citation>
    <scope>NUCLEOTIDE SEQUENCE [LARGE SCALE GENOMIC DNA]</scope>
    <source>
        <strain evidence="12">ATCC 18201 / CBS 1600 / BCRC 20928 / JCM 3617 / NBRC 0987 / NRRL Y-1542</strain>
    </source>
</reference>
<dbReference type="EMBL" id="CDQK01000004">
    <property type="protein sequence ID" value="CEP23388.1"/>
    <property type="molecule type" value="Genomic_DNA"/>
</dbReference>
<dbReference type="GO" id="GO:0042392">
    <property type="term" value="F:sphingosine-1-phosphate phosphatase activity"/>
    <property type="evidence" value="ECO:0007669"/>
    <property type="project" value="TreeGrafter"/>
</dbReference>
<evidence type="ECO:0000256" key="9">
    <source>
        <dbReference type="SAM" id="Phobius"/>
    </source>
</evidence>
<sequence length="482" mass="54980">MRAMTSSEKESRSESEKAKSSSQESIDKFAHLNGFDTKSPYDDSGNFPHIHYKTKIHPLRFRVRQALLPLIRAETPILSQIQRRLRSPLLDYYFAWTANLAAHTFYVLMLPLPCWFGYGGTTRDLVFLLGYGIYVSGYIKDFCCLPRPRSPPLHRITMSGYTAKEYGFPSSHSANATAVSVYLMFEIWKHRDSFGSTSSFVLASLALSIYYFSLIFGRVYCGMHGLADIIVGSLIGGSLYSLRMWTAESYDRFILEKPVYVVLSVVLFNYALIYFHISPVDDCPCYDDSVAFIGVIMGFELSNWIFVRTDLRSDLMNPLDISMPYSFEQSGVLKSLIRVVIGILLVAIWKEISKPLLLKLFQPVYNLLNRKPDAPTFNRIRSATMDKHETDVTGFVKEMSSRKTRDIVGPQSTIDLTEFEDLKEHKEYFEALDKLQQDNVVFTCGVFKNRYDITIIVRLIVYAGIPFTAMVVFPIVVRSIGL</sequence>
<dbReference type="Gene3D" id="1.20.144.10">
    <property type="entry name" value="Phosphatidic acid phosphatase type 2/haloperoxidase"/>
    <property type="match status" value="1"/>
</dbReference>
<evidence type="ECO:0000256" key="6">
    <source>
        <dbReference type="ARBA" id="ARBA00023136"/>
    </source>
</evidence>